<sequence length="140" mass="14254">MAGNSFTLNIQDSSGLILVGSGWTKTSISSSVYSAAPVAVYQVDQVLIPEAIFGAPPPLSPSQSPPPPNVPSSPSKGQTPPSDNAAPSDNAPSPQPLEATNNKSASHRIGFGVATCLVSVSSSVFMTLLGFAFTSEVIPL</sequence>
<evidence type="ECO:0000313" key="8">
    <source>
        <dbReference type="EMBL" id="ONK70113.1"/>
    </source>
</evidence>
<keyword evidence="7" id="KW-0812">Transmembrane</keyword>
<evidence type="ECO:0000256" key="5">
    <source>
        <dbReference type="ARBA" id="ARBA00023136"/>
    </source>
</evidence>
<dbReference type="SUPFAM" id="SSF82153">
    <property type="entry name" value="FAS1 domain"/>
    <property type="match status" value="1"/>
</dbReference>
<keyword evidence="3" id="KW-0325">Glycoprotein</keyword>
<evidence type="ECO:0000256" key="7">
    <source>
        <dbReference type="SAM" id="Phobius"/>
    </source>
</evidence>
<keyword evidence="9" id="KW-1185">Reference proteome</keyword>
<feature type="compositionally biased region" description="Polar residues" evidence="6">
    <location>
        <begin position="76"/>
        <end position="103"/>
    </location>
</feature>
<keyword evidence="7" id="KW-1133">Transmembrane helix</keyword>
<dbReference type="InterPro" id="IPR045003">
    <property type="entry name" value="FLA_A"/>
</dbReference>
<gene>
    <name evidence="8" type="ORF">A4U43_C05F30390</name>
</gene>
<keyword evidence="5 7" id="KW-0472">Membrane</keyword>
<protein>
    <recommendedName>
        <fullName evidence="10">FAS1 domain-containing protein</fullName>
    </recommendedName>
</protein>
<dbReference type="AlphaFoldDB" id="A0A5P1EXD9"/>
<name>A0A5P1EXD9_ASPOF</name>
<organism evidence="8 9">
    <name type="scientific">Asparagus officinalis</name>
    <name type="common">Garden asparagus</name>
    <dbReference type="NCBI Taxonomy" id="4686"/>
    <lineage>
        <taxon>Eukaryota</taxon>
        <taxon>Viridiplantae</taxon>
        <taxon>Streptophyta</taxon>
        <taxon>Embryophyta</taxon>
        <taxon>Tracheophyta</taxon>
        <taxon>Spermatophyta</taxon>
        <taxon>Magnoliopsida</taxon>
        <taxon>Liliopsida</taxon>
        <taxon>Asparagales</taxon>
        <taxon>Asparagaceae</taxon>
        <taxon>Asparagoideae</taxon>
        <taxon>Asparagus</taxon>
    </lineage>
</organism>
<evidence type="ECO:0000256" key="4">
    <source>
        <dbReference type="ARBA" id="ARBA00022729"/>
    </source>
</evidence>
<keyword evidence="2" id="KW-1003">Cell membrane</keyword>
<evidence type="ECO:0000256" key="1">
    <source>
        <dbReference type="ARBA" id="ARBA00004609"/>
    </source>
</evidence>
<accession>A0A5P1EXD9</accession>
<dbReference type="PANTHER" id="PTHR32077">
    <property type="entry name" value="FASCICLIN-LIKE ARABINOGALACTAN PROTEIN"/>
    <property type="match status" value="1"/>
</dbReference>
<evidence type="ECO:0000256" key="2">
    <source>
        <dbReference type="ARBA" id="ARBA00022475"/>
    </source>
</evidence>
<dbReference type="Proteomes" id="UP000243459">
    <property type="component" value="Chromosome 5"/>
</dbReference>
<evidence type="ECO:0000313" key="9">
    <source>
        <dbReference type="Proteomes" id="UP000243459"/>
    </source>
</evidence>
<keyword evidence="3" id="KW-0449">Lipoprotein</keyword>
<dbReference type="EMBL" id="CM007385">
    <property type="protein sequence ID" value="ONK70113.1"/>
    <property type="molecule type" value="Genomic_DNA"/>
</dbReference>
<dbReference type="OMA" id="DNAPSPQ"/>
<feature type="compositionally biased region" description="Pro residues" evidence="6">
    <location>
        <begin position="55"/>
        <end position="71"/>
    </location>
</feature>
<evidence type="ECO:0000256" key="6">
    <source>
        <dbReference type="SAM" id="MobiDB-lite"/>
    </source>
</evidence>
<dbReference type="PANTHER" id="PTHR32077:SF3">
    <property type="entry name" value="FASCICLIN-LIKE ARABINOGALACTAN PROTEIN 7"/>
    <property type="match status" value="1"/>
</dbReference>
<comment type="subcellular location">
    <subcellularLocation>
        <location evidence="1">Cell membrane</location>
        <topology evidence="1">Lipid-anchor</topology>
        <topology evidence="1">GPI-anchor</topology>
    </subcellularLocation>
</comment>
<dbReference type="Gramene" id="ONK70113">
    <property type="protein sequence ID" value="ONK70113"/>
    <property type="gene ID" value="A4U43_C05F30390"/>
</dbReference>
<dbReference type="GO" id="GO:0098552">
    <property type="term" value="C:side of membrane"/>
    <property type="evidence" value="ECO:0007669"/>
    <property type="project" value="UniProtKB-KW"/>
</dbReference>
<reference evidence="9" key="1">
    <citation type="journal article" date="2017" name="Nat. Commun.">
        <title>The asparagus genome sheds light on the origin and evolution of a young Y chromosome.</title>
        <authorList>
            <person name="Harkess A."/>
            <person name="Zhou J."/>
            <person name="Xu C."/>
            <person name="Bowers J.E."/>
            <person name="Van der Hulst R."/>
            <person name="Ayyampalayam S."/>
            <person name="Mercati F."/>
            <person name="Riccardi P."/>
            <person name="McKain M.R."/>
            <person name="Kakrana A."/>
            <person name="Tang H."/>
            <person name="Ray J."/>
            <person name="Groenendijk J."/>
            <person name="Arikit S."/>
            <person name="Mathioni S.M."/>
            <person name="Nakano M."/>
            <person name="Shan H."/>
            <person name="Telgmann-Rauber A."/>
            <person name="Kanno A."/>
            <person name="Yue Z."/>
            <person name="Chen H."/>
            <person name="Li W."/>
            <person name="Chen Y."/>
            <person name="Xu X."/>
            <person name="Zhang Y."/>
            <person name="Luo S."/>
            <person name="Chen H."/>
            <person name="Gao J."/>
            <person name="Mao Z."/>
            <person name="Pires J.C."/>
            <person name="Luo M."/>
            <person name="Kudrna D."/>
            <person name="Wing R.A."/>
            <person name="Meyers B.C."/>
            <person name="Yi K."/>
            <person name="Kong H."/>
            <person name="Lavrijsen P."/>
            <person name="Sunseri F."/>
            <person name="Falavigna A."/>
            <person name="Ye Y."/>
            <person name="Leebens-Mack J.H."/>
            <person name="Chen G."/>
        </authorList>
    </citation>
    <scope>NUCLEOTIDE SEQUENCE [LARGE SCALE GENOMIC DNA]</scope>
    <source>
        <strain evidence="9">cv. DH0086</strain>
    </source>
</reference>
<dbReference type="GO" id="GO:0009834">
    <property type="term" value="P:plant-type secondary cell wall biogenesis"/>
    <property type="evidence" value="ECO:0007669"/>
    <property type="project" value="TreeGrafter"/>
</dbReference>
<evidence type="ECO:0000256" key="3">
    <source>
        <dbReference type="ARBA" id="ARBA00022622"/>
    </source>
</evidence>
<keyword evidence="3" id="KW-0336">GPI-anchor</keyword>
<dbReference type="GO" id="GO:0005886">
    <property type="term" value="C:plasma membrane"/>
    <property type="evidence" value="ECO:0007669"/>
    <property type="project" value="UniProtKB-SubCell"/>
</dbReference>
<evidence type="ECO:0008006" key="10">
    <source>
        <dbReference type="Google" id="ProtNLM"/>
    </source>
</evidence>
<feature type="region of interest" description="Disordered" evidence="6">
    <location>
        <begin position="54"/>
        <end position="103"/>
    </location>
</feature>
<proteinExistence type="predicted"/>
<feature type="transmembrane region" description="Helical" evidence="7">
    <location>
        <begin position="109"/>
        <end position="133"/>
    </location>
</feature>
<dbReference type="InterPro" id="IPR036378">
    <property type="entry name" value="FAS1_dom_sf"/>
</dbReference>
<keyword evidence="4" id="KW-0732">Signal</keyword>